<dbReference type="Pfam" id="PF00106">
    <property type="entry name" value="adh_short"/>
    <property type="match status" value="1"/>
</dbReference>
<dbReference type="PRINTS" id="PR00080">
    <property type="entry name" value="SDRFAMILY"/>
</dbReference>
<dbReference type="STRING" id="155417.A0A4Q4TKY7"/>
<evidence type="ECO:0000259" key="3">
    <source>
        <dbReference type="SMART" id="SM00822"/>
    </source>
</evidence>
<evidence type="ECO:0000256" key="1">
    <source>
        <dbReference type="ARBA" id="ARBA00023002"/>
    </source>
</evidence>
<dbReference type="InterPro" id="IPR036291">
    <property type="entry name" value="NAD(P)-bd_dom_sf"/>
</dbReference>
<name>A0A4Q4TKY7_9PEZI</name>
<dbReference type="GO" id="GO:0016491">
    <property type="term" value="F:oxidoreductase activity"/>
    <property type="evidence" value="ECO:0007669"/>
    <property type="project" value="UniProtKB-KW"/>
</dbReference>
<dbReference type="Gene3D" id="3.40.50.720">
    <property type="entry name" value="NAD(P)-binding Rossmann-like Domain"/>
    <property type="match status" value="1"/>
</dbReference>
<keyword evidence="5" id="KW-1185">Reference proteome</keyword>
<dbReference type="EMBL" id="QJNU01000129">
    <property type="protein sequence ID" value="RYP06457.1"/>
    <property type="molecule type" value="Genomic_DNA"/>
</dbReference>
<organism evidence="4 5">
    <name type="scientific">Monosporascus ibericus</name>
    <dbReference type="NCBI Taxonomy" id="155417"/>
    <lineage>
        <taxon>Eukaryota</taxon>
        <taxon>Fungi</taxon>
        <taxon>Dikarya</taxon>
        <taxon>Ascomycota</taxon>
        <taxon>Pezizomycotina</taxon>
        <taxon>Sordariomycetes</taxon>
        <taxon>Xylariomycetidae</taxon>
        <taxon>Xylariales</taxon>
        <taxon>Xylariales incertae sedis</taxon>
        <taxon>Monosporascus</taxon>
    </lineage>
</organism>
<dbReference type="PRINTS" id="PR00081">
    <property type="entry name" value="GDHRDH"/>
</dbReference>
<feature type="domain" description="Ketoreductase" evidence="3">
    <location>
        <begin position="37"/>
        <end position="214"/>
    </location>
</feature>
<evidence type="ECO:0000256" key="2">
    <source>
        <dbReference type="RuleBase" id="RU000363"/>
    </source>
</evidence>
<dbReference type="InterPro" id="IPR002347">
    <property type="entry name" value="SDR_fam"/>
</dbReference>
<dbReference type="InterPro" id="IPR057326">
    <property type="entry name" value="KR_dom"/>
</dbReference>
<evidence type="ECO:0000313" key="4">
    <source>
        <dbReference type="EMBL" id="RYP06457.1"/>
    </source>
</evidence>
<keyword evidence="1" id="KW-0560">Oxidoreductase</keyword>
<evidence type="ECO:0000313" key="5">
    <source>
        <dbReference type="Proteomes" id="UP000293360"/>
    </source>
</evidence>
<dbReference type="SMART" id="SM00822">
    <property type="entry name" value="PKS_KR"/>
    <property type="match status" value="1"/>
</dbReference>
<comment type="caution">
    <text evidence="4">The sequence shown here is derived from an EMBL/GenBank/DDBJ whole genome shotgun (WGS) entry which is preliminary data.</text>
</comment>
<sequence length="296" mass="31478">MTSVDEDAYTKPFMLTKSMHRNVYPSICPANNSVEDKVVVITGAAGGIGYGTARSWNAGKAKGVVLLGRSAESLEKVAKDIVAPTRPMIIPTDVLSLAACEEAFSKAIAEFGRVDALINAAGAMEMGPGPAANPSKIAKEVNVHGTYNMLHAFINATGGKGTVVNLVSVGASFLAPGLSGYSSSKLAVIKLGECLDLEHPGIRSFSVHPGMVEAENGRGIVVDAFTPFAKDKAALFGGLTTYLVQPKADFLRGTYLHANWDVDELNEHKDEIAEKKLNKLAFLRAELRPDGYPWES</sequence>
<accession>A0A4Q4TKY7</accession>
<dbReference type="PANTHER" id="PTHR43975:SF2">
    <property type="entry name" value="EG:BACR7A4.14 PROTEIN-RELATED"/>
    <property type="match status" value="1"/>
</dbReference>
<comment type="similarity">
    <text evidence="2">Belongs to the short-chain dehydrogenases/reductases (SDR) family.</text>
</comment>
<dbReference type="OrthoDB" id="1933717at2759"/>
<protein>
    <recommendedName>
        <fullName evidence="3">Ketoreductase domain-containing protein</fullName>
    </recommendedName>
</protein>
<dbReference type="AlphaFoldDB" id="A0A4Q4TKY7"/>
<proteinExistence type="inferred from homology"/>
<dbReference type="CDD" id="cd05233">
    <property type="entry name" value="SDR_c"/>
    <property type="match status" value="1"/>
</dbReference>
<reference evidence="4 5" key="1">
    <citation type="submission" date="2018-06" db="EMBL/GenBank/DDBJ databases">
        <title>Complete Genomes of Monosporascus.</title>
        <authorList>
            <person name="Robinson A.J."/>
            <person name="Natvig D.O."/>
        </authorList>
    </citation>
    <scope>NUCLEOTIDE SEQUENCE [LARGE SCALE GENOMIC DNA]</scope>
    <source>
        <strain evidence="4 5">CBS 110550</strain>
    </source>
</reference>
<dbReference type="SUPFAM" id="SSF51735">
    <property type="entry name" value="NAD(P)-binding Rossmann-fold domains"/>
    <property type="match status" value="1"/>
</dbReference>
<dbReference type="Proteomes" id="UP000293360">
    <property type="component" value="Unassembled WGS sequence"/>
</dbReference>
<dbReference type="PANTHER" id="PTHR43975">
    <property type="entry name" value="ZGC:101858"/>
    <property type="match status" value="1"/>
</dbReference>
<gene>
    <name evidence="4" type="ORF">DL764_003148</name>
</gene>